<dbReference type="PANTHER" id="PTHR21600">
    <property type="entry name" value="MITOCHONDRIAL RNA PSEUDOURIDINE SYNTHASE"/>
    <property type="match status" value="1"/>
</dbReference>
<protein>
    <recommendedName>
        <fullName evidence="2">Pseudouridine synthase RsuA/RluA-like domain-containing protein</fullName>
    </recommendedName>
</protein>
<proteinExistence type="predicted"/>
<dbReference type="GO" id="GO:0009982">
    <property type="term" value="F:pseudouridine synthase activity"/>
    <property type="evidence" value="ECO:0007669"/>
    <property type="project" value="InterPro"/>
</dbReference>
<dbReference type="GO" id="GO:0000455">
    <property type="term" value="P:enzyme-directed rRNA pseudouridine synthesis"/>
    <property type="evidence" value="ECO:0007669"/>
    <property type="project" value="TreeGrafter"/>
</dbReference>
<dbReference type="GO" id="GO:0003723">
    <property type="term" value="F:RNA binding"/>
    <property type="evidence" value="ECO:0007669"/>
    <property type="project" value="InterPro"/>
</dbReference>
<comment type="caution">
    <text evidence="1">The sequence shown here is derived from an EMBL/GenBank/DDBJ whole genome shotgun (WGS) entry which is preliminary data.</text>
</comment>
<feature type="non-terminal residue" evidence="1">
    <location>
        <position position="1"/>
    </location>
</feature>
<dbReference type="InterPro" id="IPR050188">
    <property type="entry name" value="RluA_PseudoU_synthase"/>
</dbReference>
<dbReference type="EMBL" id="BART01022968">
    <property type="protein sequence ID" value="GAH02888.1"/>
    <property type="molecule type" value="Genomic_DNA"/>
</dbReference>
<sequence>GALPVVSEEPFIWCDAIRKVPGEPRVEVVKTHDSHAKPAQTNGFVLASSKGRFLLKLHPETGRMHQLRIQAACRGMPIVDDALYGSVRMEDIENIRHQPIALHAWSIEYDDPENKQRVAAHASVPETPRWMCWRDVISSRMQSESQ</sequence>
<dbReference type="InterPro" id="IPR020103">
    <property type="entry name" value="PsdUridine_synth_cat_dom_sf"/>
</dbReference>
<evidence type="ECO:0008006" key="2">
    <source>
        <dbReference type="Google" id="ProtNLM"/>
    </source>
</evidence>
<dbReference type="SUPFAM" id="SSF55120">
    <property type="entry name" value="Pseudouridine synthase"/>
    <property type="match status" value="1"/>
</dbReference>
<reference evidence="1" key="1">
    <citation type="journal article" date="2014" name="Front. Microbiol.">
        <title>High frequency of phylogenetically diverse reductive dehalogenase-homologous genes in deep subseafloor sedimentary metagenomes.</title>
        <authorList>
            <person name="Kawai M."/>
            <person name="Futagami T."/>
            <person name="Toyoda A."/>
            <person name="Takaki Y."/>
            <person name="Nishi S."/>
            <person name="Hori S."/>
            <person name="Arai W."/>
            <person name="Tsubouchi T."/>
            <person name="Morono Y."/>
            <person name="Uchiyama I."/>
            <person name="Ito T."/>
            <person name="Fujiyama A."/>
            <person name="Inagaki F."/>
            <person name="Takami H."/>
        </authorList>
    </citation>
    <scope>NUCLEOTIDE SEQUENCE</scope>
    <source>
        <strain evidence="1">Expedition CK06-06</strain>
    </source>
</reference>
<name>X1E2J3_9ZZZZ</name>
<dbReference type="PANTHER" id="PTHR21600:SF52">
    <property type="entry name" value="PSEUDOURIDINE SYNTHASE RSUA_RLUA-LIKE DOMAIN-CONTAINING PROTEIN"/>
    <property type="match status" value="1"/>
</dbReference>
<organism evidence="1">
    <name type="scientific">marine sediment metagenome</name>
    <dbReference type="NCBI Taxonomy" id="412755"/>
    <lineage>
        <taxon>unclassified sequences</taxon>
        <taxon>metagenomes</taxon>
        <taxon>ecological metagenomes</taxon>
    </lineage>
</organism>
<evidence type="ECO:0000313" key="1">
    <source>
        <dbReference type="EMBL" id="GAH02888.1"/>
    </source>
</evidence>
<dbReference type="Gene3D" id="3.30.2350.10">
    <property type="entry name" value="Pseudouridine synthase"/>
    <property type="match status" value="1"/>
</dbReference>
<dbReference type="AlphaFoldDB" id="X1E2J3"/>
<accession>X1E2J3</accession>
<gene>
    <name evidence="1" type="ORF">S01H4_41927</name>
</gene>